<dbReference type="Gene3D" id="1.10.1000.11">
    <property type="entry name" value="Arf Nucleotide-binding Site Opener,domain 2"/>
    <property type="match status" value="1"/>
</dbReference>
<accession>A0A0L6VIS1</accession>
<dbReference type="PROSITE" id="PS50190">
    <property type="entry name" value="SEC7"/>
    <property type="match status" value="1"/>
</dbReference>
<feature type="compositionally biased region" description="Pro residues" evidence="1">
    <location>
        <begin position="1177"/>
        <end position="1188"/>
    </location>
</feature>
<feature type="compositionally biased region" description="Low complexity" evidence="1">
    <location>
        <begin position="1104"/>
        <end position="1117"/>
    </location>
</feature>
<dbReference type="Pfam" id="PF15410">
    <property type="entry name" value="PH_9"/>
    <property type="match status" value="1"/>
</dbReference>
<feature type="compositionally biased region" description="Basic and acidic residues" evidence="1">
    <location>
        <begin position="15"/>
        <end position="26"/>
    </location>
</feature>
<feature type="compositionally biased region" description="Basic and acidic residues" evidence="1">
    <location>
        <begin position="358"/>
        <end position="368"/>
    </location>
</feature>
<dbReference type="InterPro" id="IPR041681">
    <property type="entry name" value="PH_9"/>
</dbReference>
<evidence type="ECO:0000259" key="2">
    <source>
        <dbReference type="PROSITE" id="PS50003"/>
    </source>
</evidence>
<organism evidence="4 5">
    <name type="scientific">Puccinia sorghi</name>
    <dbReference type="NCBI Taxonomy" id="27349"/>
    <lineage>
        <taxon>Eukaryota</taxon>
        <taxon>Fungi</taxon>
        <taxon>Dikarya</taxon>
        <taxon>Basidiomycota</taxon>
        <taxon>Pucciniomycotina</taxon>
        <taxon>Pucciniomycetes</taxon>
        <taxon>Pucciniales</taxon>
        <taxon>Pucciniaceae</taxon>
        <taxon>Puccinia</taxon>
    </lineage>
</organism>
<dbReference type="Gene3D" id="2.30.29.30">
    <property type="entry name" value="Pleckstrin-homology domain (PH domain)/Phosphotyrosine-binding domain (PTB)"/>
    <property type="match status" value="1"/>
</dbReference>
<dbReference type="InterPro" id="IPR023394">
    <property type="entry name" value="Sec7_C_sf"/>
</dbReference>
<evidence type="ECO:0000256" key="1">
    <source>
        <dbReference type="SAM" id="MobiDB-lite"/>
    </source>
</evidence>
<name>A0A0L6VIS1_9BASI</name>
<protein>
    <recommendedName>
        <fullName evidence="6">SEC7 domain-containing protein</fullName>
    </recommendedName>
</protein>
<dbReference type="PANTHER" id="PTHR10663">
    <property type="entry name" value="GUANYL-NUCLEOTIDE EXCHANGE FACTOR"/>
    <property type="match status" value="1"/>
</dbReference>
<evidence type="ECO:0000313" key="4">
    <source>
        <dbReference type="EMBL" id="KNZ60653.1"/>
    </source>
</evidence>
<feature type="region of interest" description="Disordered" evidence="1">
    <location>
        <begin position="1017"/>
        <end position="1117"/>
    </location>
</feature>
<dbReference type="SUPFAM" id="SSF50729">
    <property type="entry name" value="PH domain-like"/>
    <property type="match status" value="1"/>
</dbReference>
<dbReference type="InterPro" id="IPR011993">
    <property type="entry name" value="PH-like_dom_sf"/>
</dbReference>
<sequence length="1236" mass="134457">MAASTALRNRPVIEPSKKNDDGNTLRFDSRSARKLIPLERNPADETEEAYLLRLGMKMDKSKIPAVLASSPDPFHSSALTKYMSLFEFSHDPIDISIRKLLMVVDLPSETQQIDRVIESFSRRYTECNRRLFPSSDKVYILAFSIIMLHTDSFNKSNKVKMSRADYVRNTKMNGIPTEVLEVCLYLFIYFTYVYDNVTYTPFVYVDPDRNICGQNITRQSQPANDNTGSSFLSLGGNNNNLASTLPSSNILPGTKDSRSKLDPYQLIAQGCTHELRLGLGAIIPSRNPFSFMGSANLFNFKHPRESFNPAKAVIIQVVNLAPSKTPSIFRQIEIDDSLDPGNYCQEHSPSACQSPLKRTAEDGSRNESKAVSSATTSPFTASSFLNLRAIKVGLVHLKVDTYTTFTSTQSTSSQNCTSEVSMIKNAISKKWKRFCLLLTARQLILIKDAGLAAELQESIKLAGFVNQANPEDRLVVRITGLKPELVLSLEGAIALSDSTYQRRPSTFRLILSKNLSLLVGVDDDDDMNSWIAHINYAATYKTQRLPYLPSNQFMSSPHPSMSMSPSTMANHHKKYLRTARSNDLNSRNEMISISLPSSPSFSTRITNHHPQDTAEVSYGKPIVSPTMASRSTPISISCSAGPSDLGPSFMGGRPRSNSFHFPPPLRSSSTTLHPSTHWDRVNAQMSLLEAQIVAAKSELNEDLRLARNLALLTPFQHSTRLRLQQSIRPLAHRVRSSRCRLSKLICYREVLACDFAHFTAAMKGVNSPTIDFEPNPGSTSQPRKGGRRCVDQPQESLFQNSKLPSQDEQHSRRRTSPKAVGRSSSTRKALDVLVGRQACNTGRGNTWADEPPLVRRSSLPAARIKRIRSSIGGSSPNHTSSHATAGALDSLKDSGIKRPVVEIISRGDSSLERKPRLSPPTPSTMLPACQPSLTKGTESARPMTKGDSSAQPVSCEDGDEVLEGMASLRKVGRHASEQWRPLAATLKLVQEQEEQDGATSGRLAGSGAMMRSLSLYRSGRRGSGTPTSARSLAAKSGTVSTDGDRRTSDSPRSSLKAPFLPASLAHRDSLTSSPSSSATHTSSLANPSLLQPPEASPLHSSSARRPSSCPTVSSSATTATQRAAARARMFSKAKLIAAQARSSFLFPASFLPPEQSSSVVVPIAASSGGAANLHPHCLPPADPQPPSSLLPTVPSSPTPDSDSDSSGSVIPVGNAARAPPPPSGYAKRFTYAWGLP</sequence>
<feature type="compositionally biased region" description="Low complexity" evidence="1">
    <location>
        <begin position="1189"/>
        <end position="1213"/>
    </location>
</feature>
<dbReference type="GO" id="GO:0005085">
    <property type="term" value="F:guanyl-nucleotide exchange factor activity"/>
    <property type="evidence" value="ECO:0007669"/>
    <property type="project" value="InterPro"/>
</dbReference>
<feature type="region of interest" description="Disordered" evidence="1">
    <location>
        <begin position="766"/>
        <end position="827"/>
    </location>
</feature>
<dbReference type="EMBL" id="LAVV01005831">
    <property type="protein sequence ID" value="KNZ60653.1"/>
    <property type="molecule type" value="Genomic_DNA"/>
</dbReference>
<feature type="domain" description="PH" evidence="2">
    <location>
        <begin position="415"/>
        <end position="539"/>
    </location>
</feature>
<feature type="compositionally biased region" description="Polar residues" evidence="1">
    <location>
        <begin position="793"/>
        <end position="804"/>
    </location>
</feature>
<feature type="region of interest" description="Disordered" evidence="1">
    <location>
        <begin position="905"/>
        <end position="955"/>
    </location>
</feature>
<evidence type="ECO:0000259" key="3">
    <source>
        <dbReference type="PROSITE" id="PS50190"/>
    </source>
</evidence>
<feature type="region of interest" description="Disordered" evidence="1">
    <location>
        <begin position="647"/>
        <end position="673"/>
    </location>
</feature>
<dbReference type="SMART" id="SM00222">
    <property type="entry name" value="Sec7"/>
    <property type="match status" value="1"/>
</dbReference>
<feature type="domain" description="SEC7" evidence="3">
    <location>
        <begin position="16"/>
        <end position="200"/>
    </location>
</feature>
<feature type="region of interest" description="Disordered" evidence="1">
    <location>
        <begin position="1173"/>
        <end position="1225"/>
    </location>
</feature>
<dbReference type="VEuPathDB" id="FungiDB:VP01_1524g5"/>
<dbReference type="PROSITE" id="PS50003">
    <property type="entry name" value="PH_DOMAIN"/>
    <property type="match status" value="1"/>
</dbReference>
<dbReference type="SUPFAM" id="SSF48425">
    <property type="entry name" value="Sec7 domain"/>
    <property type="match status" value="1"/>
</dbReference>
<dbReference type="SMART" id="SM00233">
    <property type="entry name" value="PH"/>
    <property type="match status" value="1"/>
</dbReference>
<dbReference type="STRING" id="27349.A0A0L6VIS1"/>
<dbReference type="InterPro" id="IPR001849">
    <property type="entry name" value="PH_domain"/>
</dbReference>
<dbReference type="AlphaFoldDB" id="A0A0L6VIS1"/>
<dbReference type="InterPro" id="IPR035999">
    <property type="entry name" value="Sec7_dom_sf"/>
</dbReference>
<dbReference type="InterPro" id="IPR000904">
    <property type="entry name" value="Sec7_dom"/>
</dbReference>
<dbReference type="Pfam" id="PF01369">
    <property type="entry name" value="Sec7"/>
    <property type="match status" value="1"/>
</dbReference>
<dbReference type="OrthoDB" id="430364at2759"/>
<feature type="region of interest" description="Disordered" evidence="1">
    <location>
        <begin position="1"/>
        <end position="26"/>
    </location>
</feature>
<proteinExistence type="predicted"/>
<feature type="compositionally biased region" description="Low complexity" evidence="1">
    <location>
        <begin position="1070"/>
        <end position="1083"/>
    </location>
</feature>
<dbReference type="GO" id="GO:0032012">
    <property type="term" value="P:regulation of ARF protein signal transduction"/>
    <property type="evidence" value="ECO:0007669"/>
    <property type="project" value="InterPro"/>
</dbReference>
<feature type="region of interest" description="Disordered" evidence="1">
    <location>
        <begin position="344"/>
        <end position="372"/>
    </location>
</feature>
<keyword evidence="5" id="KW-1185">Reference proteome</keyword>
<gene>
    <name evidence="4" type="ORF">VP01_1524g5</name>
</gene>
<evidence type="ECO:0008006" key="6">
    <source>
        <dbReference type="Google" id="ProtNLM"/>
    </source>
</evidence>
<dbReference type="PANTHER" id="PTHR10663:SF405">
    <property type="entry name" value="ARF GUANINE NUCLEOTIDE EXCHANGE FACTOR SYT1"/>
    <property type="match status" value="1"/>
</dbReference>
<dbReference type="Proteomes" id="UP000037035">
    <property type="component" value="Unassembled WGS sequence"/>
</dbReference>
<evidence type="ECO:0000313" key="5">
    <source>
        <dbReference type="Proteomes" id="UP000037035"/>
    </source>
</evidence>
<reference evidence="4 5" key="1">
    <citation type="submission" date="2015-08" db="EMBL/GenBank/DDBJ databases">
        <title>Next Generation Sequencing and Analysis of the Genome of Puccinia sorghi L Schw, the Causal Agent of Maize Common Rust.</title>
        <authorList>
            <person name="Rochi L."/>
            <person name="Burguener G."/>
            <person name="Darino M."/>
            <person name="Turjanski A."/>
            <person name="Kreff E."/>
            <person name="Dieguez M.J."/>
            <person name="Sacco F."/>
        </authorList>
    </citation>
    <scope>NUCLEOTIDE SEQUENCE [LARGE SCALE GENOMIC DNA]</scope>
    <source>
        <strain evidence="4 5">RO10H11247</strain>
    </source>
</reference>
<comment type="caution">
    <text evidence="4">The sequence shown here is derived from an EMBL/GenBank/DDBJ whole genome shotgun (WGS) entry which is preliminary data.</text>
</comment>